<sequence>MASTSEHVATSIHRGIGTITLRRPERLNALTWSVMDQTRAAIEGLCTRGDVRALVITGAGRGFCAGYDLVELDAGGGNLQVSVPAGIAASLNPLCEAIAHASVPVVAAVNGPCAGGGLGLALLADIAIAAESAYFVVPQVSALGVVPDAGATWALPRTLGRARALGMSITGARISADRAEQWGLIWQSVPDEELTPRAHTLAEELARRARLVVATRKLIDGAARCGLREQLAAENREQEIALRTGTAAENIRGFASKRNRESRPTASPGGG</sequence>
<organism evidence="9 10">
    <name type="scientific">Mycolicibacter sinensis (strain JDM601)</name>
    <name type="common">Mycobacterium sinense</name>
    <dbReference type="NCBI Taxonomy" id="875328"/>
    <lineage>
        <taxon>Bacteria</taxon>
        <taxon>Bacillati</taxon>
        <taxon>Actinomycetota</taxon>
        <taxon>Actinomycetes</taxon>
        <taxon>Mycobacteriales</taxon>
        <taxon>Mycobacteriaceae</taxon>
        <taxon>Mycolicibacter</taxon>
    </lineage>
</organism>
<dbReference type="InterPro" id="IPR029045">
    <property type="entry name" value="ClpP/crotonase-like_dom_sf"/>
</dbReference>
<dbReference type="Proteomes" id="UP000093985">
    <property type="component" value="Unassembled WGS sequence"/>
</dbReference>
<evidence type="ECO:0000256" key="5">
    <source>
        <dbReference type="ARBA" id="ARBA00023709"/>
    </source>
</evidence>
<name>A0A1A2ELK9_MYCSD</name>
<evidence type="ECO:0000313" key="10">
    <source>
        <dbReference type="Proteomes" id="UP000093985"/>
    </source>
</evidence>
<evidence type="ECO:0000256" key="6">
    <source>
        <dbReference type="ARBA" id="ARBA00023717"/>
    </source>
</evidence>
<accession>A0A1A2ELK9</accession>
<gene>
    <name evidence="9" type="ORF">A5771_08950</name>
</gene>
<dbReference type="InterPro" id="IPR001753">
    <property type="entry name" value="Enoyl-CoA_hydra/iso"/>
</dbReference>
<evidence type="ECO:0000256" key="1">
    <source>
        <dbReference type="ARBA" id="ARBA00002994"/>
    </source>
</evidence>
<comment type="function">
    <text evidence="1">Could possibly oxidize fatty acids using specific components.</text>
</comment>
<feature type="region of interest" description="Disordered" evidence="8">
    <location>
        <begin position="251"/>
        <end position="271"/>
    </location>
</feature>
<protein>
    <recommendedName>
        <fullName evidence="11">Enoyl-CoA hydratase</fullName>
    </recommendedName>
</protein>
<dbReference type="InterPro" id="IPR018376">
    <property type="entry name" value="Enoyl-CoA_hyd/isom_CS"/>
</dbReference>
<reference evidence="10" key="1">
    <citation type="submission" date="2016-06" db="EMBL/GenBank/DDBJ databases">
        <authorList>
            <person name="Sutton G."/>
            <person name="Brinkac L."/>
            <person name="Sanka R."/>
            <person name="Adams M."/>
            <person name="Lau E."/>
            <person name="Mehaffy C."/>
            <person name="Tameris M."/>
            <person name="Hatherill M."/>
            <person name="Hanekom W."/>
            <person name="Mahomed H."/>
            <person name="Mcshane H."/>
        </authorList>
    </citation>
    <scope>NUCLEOTIDE SEQUENCE [LARGE SCALE GENOMIC DNA]</scope>
    <source>
        <strain evidence="10">852014-51077_SCH5608930-a</strain>
    </source>
</reference>
<evidence type="ECO:0000256" key="4">
    <source>
        <dbReference type="ARBA" id="ARBA00023098"/>
    </source>
</evidence>
<dbReference type="PROSITE" id="PS00166">
    <property type="entry name" value="ENOYL_COA_HYDRATASE"/>
    <property type="match status" value="1"/>
</dbReference>
<dbReference type="Pfam" id="PF00378">
    <property type="entry name" value="ECH_1"/>
    <property type="match status" value="1"/>
</dbReference>
<comment type="caution">
    <text evidence="9">The sequence shown here is derived from an EMBL/GenBank/DDBJ whole genome shotgun (WGS) entry which is preliminary data.</text>
</comment>
<keyword evidence="4" id="KW-0443">Lipid metabolism</keyword>
<dbReference type="GO" id="GO:0006635">
    <property type="term" value="P:fatty acid beta-oxidation"/>
    <property type="evidence" value="ECO:0007669"/>
    <property type="project" value="TreeGrafter"/>
</dbReference>
<dbReference type="GO" id="GO:0004300">
    <property type="term" value="F:enoyl-CoA hydratase activity"/>
    <property type="evidence" value="ECO:0007669"/>
    <property type="project" value="UniProtKB-EC"/>
</dbReference>
<evidence type="ECO:0008006" key="11">
    <source>
        <dbReference type="Google" id="ProtNLM"/>
    </source>
</evidence>
<evidence type="ECO:0000256" key="3">
    <source>
        <dbReference type="ARBA" id="ARBA00022832"/>
    </source>
</evidence>
<proteinExistence type="inferred from homology"/>
<evidence type="ECO:0000256" key="7">
    <source>
        <dbReference type="RuleBase" id="RU003707"/>
    </source>
</evidence>
<evidence type="ECO:0000313" key="9">
    <source>
        <dbReference type="EMBL" id="OBG06037.1"/>
    </source>
</evidence>
<dbReference type="CDD" id="cd06558">
    <property type="entry name" value="crotonase-like"/>
    <property type="match status" value="1"/>
</dbReference>
<dbReference type="RefSeq" id="WP_064855241.1">
    <property type="nucleotide sequence ID" value="NZ_LZIM01000090.1"/>
</dbReference>
<dbReference type="EMBL" id="LZIN01000053">
    <property type="protein sequence ID" value="OBG06037.1"/>
    <property type="molecule type" value="Genomic_DNA"/>
</dbReference>
<dbReference type="Gene3D" id="3.90.226.10">
    <property type="entry name" value="2-enoyl-CoA Hydratase, Chain A, domain 1"/>
    <property type="match status" value="1"/>
</dbReference>
<comment type="catalytic activity">
    <reaction evidence="6">
        <text>a 4-saturated-(3S)-3-hydroxyacyl-CoA = a (3E)-enoyl-CoA + H2O</text>
        <dbReference type="Rhea" id="RHEA:20724"/>
        <dbReference type="ChEBI" id="CHEBI:15377"/>
        <dbReference type="ChEBI" id="CHEBI:58521"/>
        <dbReference type="ChEBI" id="CHEBI:137480"/>
        <dbReference type="EC" id="4.2.1.17"/>
    </reaction>
</comment>
<dbReference type="PANTHER" id="PTHR11941:SF133">
    <property type="entry name" value="1,2-EPOXYPHENYLACETYL-COA ISOMERASE"/>
    <property type="match status" value="1"/>
</dbReference>
<comment type="similarity">
    <text evidence="2 7">Belongs to the enoyl-CoA hydratase/isomerase family.</text>
</comment>
<dbReference type="SUPFAM" id="SSF52096">
    <property type="entry name" value="ClpP/crotonase"/>
    <property type="match status" value="1"/>
</dbReference>
<evidence type="ECO:0000256" key="8">
    <source>
        <dbReference type="SAM" id="MobiDB-lite"/>
    </source>
</evidence>
<keyword evidence="3" id="KW-0276">Fatty acid metabolism</keyword>
<dbReference type="AlphaFoldDB" id="A0A1A2ELK9"/>
<dbReference type="PANTHER" id="PTHR11941">
    <property type="entry name" value="ENOYL-COA HYDRATASE-RELATED"/>
    <property type="match status" value="1"/>
</dbReference>
<comment type="catalytic activity">
    <reaction evidence="5">
        <text>a (3S)-3-hydroxyacyl-CoA = a (2E)-enoyl-CoA + H2O</text>
        <dbReference type="Rhea" id="RHEA:16105"/>
        <dbReference type="ChEBI" id="CHEBI:15377"/>
        <dbReference type="ChEBI" id="CHEBI:57318"/>
        <dbReference type="ChEBI" id="CHEBI:58856"/>
        <dbReference type="EC" id="4.2.1.17"/>
    </reaction>
</comment>
<evidence type="ECO:0000256" key="2">
    <source>
        <dbReference type="ARBA" id="ARBA00005254"/>
    </source>
</evidence>